<sequence length="73" mass="8574">MRNQTATYQQYTMNQLVLPMDFSDLIPENHVARVVNDMVESLDDQLFDEVYCLSKRSAMHAFRHRLISTEPDP</sequence>
<dbReference type="eggNOG" id="COG3666">
    <property type="taxonomic scope" value="Bacteria"/>
</dbReference>
<dbReference type="EMBL" id="BA000004">
    <property type="protein sequence ID" value="BAB06908.1"/>
    <property type="molecule type" value="Genomic_DNA"/>
</dbReference>
<dbReference type="OrthoDB" id="2236403at2"/>
<dbReference type="PIR" id="E84048">
    <property type="entry name" value="E84048"/>
</dbReference>
<dbReference type="Proteomes" id="UP000001258">
    <property type="component" value="Chromosome"/>
</dbReference>
<evidence type="ECO:0000313" key="2">
    <source>
        <dbReference type="Proteomes" id="UP000001258"/>
    </source>
</evidence>
<evidence type="ECO:0000313" key="1">
    <source>
        <dbReference type="EMBL" id="BAB06908.1"/>
    </source>
</evidence>
<accession>Q9K818</accession>
<dbReference type="AlphaFoldDB" id="Q9K818"/>
<dbReference type="KEGG" id="bha:BH3189"/>
<protein>
    <submittedName>
        <fullName evidence="1">BH3189 protein</fullName>
    </submittedName>
</protein>
<reference evidence="1 2" key="1">
    <citation type="journal article" date="2000" name="Nucleic Acids Res.">
        <title>Complete genome sequence of the alkaliphilic bacterium Bacillus halodurans and genomic sequence comparison with Bacillus subtilis.</title>
        <authorList>
            <person name="Takami H."/>
            <person name="Nakasone K."/>
            <person name="Takaki Y."/>
            <person name="Maeno G."/>
            <person name="Sasaki R."/>
            <person name="Masui N."/>
            <person name="Fuji F."/>
            <person name="Hirama C."/>
            <person name="Nakamura Y."/>
            <person name="Ogasawara N."/>
            <person name="Kuhara S."/>
            <person name="Horikoshi K."/>
        </authorList>
    </citation>
    <scope>NUCLEOTIDE SEQUENCE [LARGE SCALE GENOMIC DNA]</scope>
    <source>
        <strain evidence="2">ATCC BAA-125 / DSM 18197 / FERM 7344 / JCM 9153 / C-125</strain>
    </source>
</reference>
<organism evidence="1 2">
    <name type="scientific">Halalkalibacterium halodurans (strain ATCC BAA-125 / DSM 18197 / FERM 7344 / JCM 9153 / C-125)</name>
    <name type="common">Bacillus halodurans</name>
    <dbReference type="NCBI Taxonomy" id="272558"/>
    <lineage>
        <taxon>Bacteria</taxon>
        <taxon>Bacillati</taxon>
        <taxon>Bacillota</taxon>
        <taxon>Bacilli</taxon>
        <taxon>Bacillales</taxon>
        <taxon>Bacillaceae</taxon>
        <taxon>Halalkalibacterium (ex Joshi et al. 2022)</taxon>
    </lineage>
</organism>
<keyword evidence="2" id="KW-1185">Reference proteome</keyword>
<dbReference type="HOGENOM" id="CLU_2696857_0_0_9"/>
<name>Q9K818_HALH5</name>
<proteinExistence type="predicted"/>
<gene>
    <name evidence="1" type="ordered locus">BH3189</name>
</gene>